<dbReference type="InterPro" id="IPR045886">
    <property type="entry name" value="ThiF/MoeB/HesA"/>
</dbReference>
<dbReference type="GO" id="GO:0008641">
    <property type="term" value="F:ubiquitin-like modifier activating enzyme activity"/>
    <property type="evidence" value="ECO:0007669"/>
    <property type="project" value="InterPro"/>
</dbReference>
<feature type="domain" description="THIF-type NAD/FAD binding fold" evidence="1">
    <location>
        <begin position="106"/>
        <end position="347"/>
    </location>
</feature>
<dbReference type="InterPro" id="IPR035985">
    <property type="entry name" value="Ubiquitin-activating_enz"/>
</dbReference>
<dbReference type="GO" id="GO:0004792">
    <property type="term" value="F:thiosulfate-cyanide sulfurtransferase activity"/>
    <property type="evidence" value="ECO:0007669"/>
    <property type="project" value="TreeGrafter"/>
</dbReference>
<dbReference type="RefSeq" id="WP_099186834.1">
    <property type="nucleotide sequence ID" value="NZ_BEWI01000032.1"/>
</dbReference>
<dbReference type="Gene3D" id="3.40.50.720">
    <property type="entry name" value="NAD(P)-binding Rossmann-like Domain"/>
    <property type="match status" value="1"/>
</dbReference>
<comment type="caution">
    <text evidence="2">The sequence shown here is derived from an EMBL/GenBank/DDBJ whole genome shotgun (WGS) entry which is preliminary data.</text>
</comment>
<sequence length="356" mass="38615">MIVPRTLSDLKIWLKGHRAFQSRKWESVLTLLATRAYLFICAPNALVGFRVKLPADIAAAAVKKRIRPDKLPHLLDVRAANIELDKFSGKWSSLSDVTDRNNLAALDLSETSIALVGCGTIGSHLARMLVQCGAGNGGKLTLFDTQALDQGNIGRHLLGFGDIGKGKASAVGAELSRFHPQVKVASIEDDALRHLSEVGNHDLVIDATGEWNVQSALNQWFLDGGRKKARAILHSWVFMNGAGVQSFLNLNDEYACFRCLKPVFDGPWRFPVGNEKDELNLQPATCGDGAFVPFTVDAPVMAASLAVRAALDWVNGDPGPRLRSAVVDVRRGRAQEPRHPSPSKACPACADIRASR</sequence>
<dbReference type="PANTHER" id="PTHR10953">
    <property type="entry name" value="UBIQUITIN-ACTIVATING ENZYME E1"/>
    <property type="match status" value="1"/>
</dbReference>
<dbReference type="Proteomes" id="UP000221538">
    <property type="component" value="Unassembled WGS sequence"/>
</dbReference>
<dbReference type="CDD" id="cd01483">
    <property type="entry name" value="E1_enzyme_family"/>
    <property type="match status" value="1"/>
</dbReference>
<dbReference type="AlphaFoldDB" id="A0A292ZLP2"/>
<dbReference type="Pfam" id="PF00899">
    <property type="entry name" value="ThiF"/>
    <property type="match status" value="1"/>
</dbReference>
<name>A0A292ZLP2_SPHSA</name>
<evidence type="ECO:0000259" key="1">
    <source>
        <dbReference type="Pfam" id="PF00899"/>
    </source>
</evidence>
<dbReference type="EMBL" id="BEWI01000032">
    <property type="protein sequence ID" value="GAY24357.1"/>
    <property type="molecule type" value="Genomic_DNA"/>
</dbReference>
<dbReference type="InterPro" id="IPR000594">
    <property type="entry name" value="ThiF_NAD_FAD-bd"/>
</dbReference>
<gene>
    <name evidence="2" type="ORF">SFOMI_4937</name>
</gene>
<evidence type="ECO:0000313" key="3">
    <source>
        <dbReference type="Proteomes" id="UP000221538"/>
    </source>
</evidence>
<keyword evidence="2" id="KW-0548">Nucleotidyltransferase</keyword>
<dbReference type="SUPFAM" id="SSF69572">
    <property type="entry name" value="Activating enzymes of the ubiquitin-like proteins"/>
    <property type="match status" value="1"/>
</dbReference>
<dbReference type="GO" id="GO:0005737">
    <property type="term" value="C:cytoplasm"/>
    <property type="evidence" value="ECO:0007669"/>
    <property type="project" value="TreeGrafter"/>
</dbReference>
<reference evidence="2 3" key="1">
    <citation type="journal article" date="2013" name="Biodegradation">
        <title>Occurrence of 4-tert-butylphenol (4-t-BP) biodegradation in an aquatic sample caused by the presence of Spirodela polyrrhiza and isolation of a 4-t-BP-utilizing bacterium.</title>
        <authorList>
            <person name="Ogata Y."/>
            <person name="Toyama T."/>
            <person name="Yu N."/>
            <person name="Wang X."/>
            <person name="Sei K."/>
            <person name="Ike M."/>
        </authorList>
    </citation>
    <scope>NUCLEOTIDE SEQUENCE [LARGE SCALE GENOMIC DNA]</scope>
    <source>
        <strain evidence="2 3">OMI</strain>
    </source>
</reference>
<dbReference type="PANTHER" id="PTHR10953:SF102">
    <property type="entry name" value="ADENYLYLTRANSFERASE AND SULFURTRANSFERASE MOCS3"/>
    <property type="match status" value="1"/>
</dbReference>
<evidence type="ECO:0000313" key="2">
    <source>
        <dbReference type="EMBL" id="GAY24357.1"/>
    </source>
</evidence>
<organism evidence="2 3">
    <name type="scientific">Sphingobium fuliginis (strain ATCC 27551)</name>
    <dbReference type="NCBI Taxonomy" id="336203"/>
    <lineage>
        <taxon>Bacteria</taxon>
        <taxon>Pseudomonadati</taxon>
        <taxon>Pseudomonadota</taxon>
        <taxon>Alphaproteobacteria</taxon>
        <taxon>Sphingomonadales</taxon>
        <taxon>Sphingomonadaceae</taxon>
        <taxon>Sphingobium</taxon>
    </lineage>
</organism>
<protein>
    <submittedName>
        <fullName evidence="2">Sulfur carrier protein adenylyltransferase ThiF</fullName>
    </submittedName>
</protein>
<proteinExistence type="predicted"/>
<keyword evidence="2" id="KW-0808">Transferase</keyword>
<accession>A0A292ZLP2</accession>
<reference evidence="2 3" key="2">
    <citation type="journal article" date="2013" name="Environ. Sci. Technol.">
        <title>The 4-tert-butylphenol-utilizing bacterium Sphingobium fuliginis OMI can degrade bisphenols via phenolic ring hydroxylation and meta-cleavage pathway.</title>
        <authorList>
            <person name="Ogata Y."/>
            <person name="Goda S."/>
            <person name="Toyama T."/>
            <person name="Sei K."/>
            <person name="Ike M."/>
        </authorList>
    </citation>
    <scope>NUCLEOTIDE SEQUENCE [LARGE SCALE GENOMIC DNA]</scope>
    <source>
        <strain evidence="2 3">OMI</strain>
    </source>
</reference>
<dbReference type="GO" id="GO:0016779">
    <property type="term" value="F:nucleotidyltransferase activity"/>
    <property type="evidence" value="ECO:0007669"/>
    <property type="project" value="UniProtKB-KW"/>
</dbReference>